<dbReference type="STRING" id="80852.AWOD_II_0101"/>
<dbReference type="Pfam" id="PF13602">
    <property type="entry name" value="ADH_zinc_N_2"/>
    <property type="match status" value="1"/>
</dbReference>
<dbReference type="HOGENOM" id="CLU_026673_3_3_6"/>
<dbReference type="EMBL" id="LN554847">
    <property type="protein sequence ID" value="CED56759.1"/>
    <property type="molecule type" value="Genomic_DNA"/>
</dbReference>
<proteinExistence type="predicted"/>
<dbReference type="SMART" id="SM00829">
    <property type="entry name" value="PKS_ER"/>
    <property type="match status" value="1"/>
</dbReference>
<name>A0A090IBF7_9GAMM</name>
<evidence type="ECO:0000313" key="4">
    <source>
        <dbReference type="EMBL" id="CED56759.1"/>
    </source>
</evidence>
<keyword evidence="5" id="KW-1185">Reference proteome</keyword>
<dbReference type="GO" id="GO:0070402">
    <property type="term" value="F:NADPH binding"/>
    <property type="evidence" value="ECO:0007669"/>
    <property type="project" value="TreeGrafter"/>
</dbReference>
<dbReference type="Proteomes" id="UP000032427">
    <property type="component" value="Chromosome 2"/>
</dbReference>
<gene>
    <name evidence="4" type="ORF">AWOD_II_0101</name>
</gene>
<dbReference type="GO" id="GO:0016651">
    <property type="term" value="F:oxidoreductase activity, acting on NAD(P)H"/>
    <property type="evidence" value="ECO:0007669"/>
    <property type="project" value="TreeGrafter"/>
</dbReference>
<dbReference type="AlphaFoldDB" id="A0A090IBF7"/>
<dbReference type="SUPFAM" id="SSF50129">
    <property type="entry name" value="GroES-like"/>
    <property type="match status" value="1"/>
</dbReference>
<dbReference type="PATRIC" id="fig|80852.17.peg.2843"/>
<dbReference type="KEGG" id="awd:AWOD_II_0101"/>
<feature type="domain" description="Enoyl reductase (ER)" evidence="3">
    <location>
        <begin position="10"/>
        <end position="322"/>
    </location>
</feature>
<evidence type="ECO:0000259" key="3">
    <source>
        <dbReference type="SMART" id="SM00829"/>
    </source>
</evidence>
<dbReference type="PANTHER" id="PTHR48106">
    <property type="entry name" value="QUINONE OXIDOREDUCTASE PIG3-RELATED"/>
    <property type="match status" value="1"/>
</dbReference>
<reference evidence="5" key="1">
    <citation type="submission" date="2014-09" db="EMBL/GenBank/DDBJ databases">
        <authorList>
            <person name="Hjerde E."/>
        </authorList>
    </citation>
    <scope>NUCLEOTIDE SEQUENCE [LARGE SCALE GENOMIC DNA]</scope>
    <source>
        <strain evidence="5">06/09/139</strain>
    </source>
</reference>
<accession>A0A090IBF7</accession>
<organism evidence="4 5">
    <name type="scientific">Aliivibrio wodanis</name>
    <dbReference type="NCBI Taxonomy" id="80852"/>
    <lineage>
        <taxon>Bacteria</taxon>
        <taxon>Pseudomonadati</taxon>
        <taxon>Pseudomonadota</taxon>
        <taxon>Gammaproteobacteria</taxon>
        <taxon>Vibrionales</taxon>
        <taxon>Vibrionaceae</taxon>
        <taxon>Aliivibrio</taxon>
    </lineage>
</organism>
<keyword evidence="2" id="KW-0560">Oxidoreductase</keyword>
<dbReference type="InterPro" id="IPR036291">
    <property type="entry name" value="NAD(P)-bd_dom_sf"/>
</dbReference>
<keyword evidence="1" id="KW-0521">NADP</keyword>
<sequence length="324" mass="35086">MRALQVTEFGSPEVLAINYFEKPKISDNQLLIKVTYSGINLADTYIRKGAFPGLPTPPFTLGMEGSGIIEEVGAKVSGYEKGQLVAFSASQSYAEYVIVDTTSSLEWELAVPVSLSPLAASSISMSGRTAMLLAQRLSNSAQKVLVHAGAGSVGGTLVQLLKTQHHEVIALVGSDKKKEYVYSLGADRVLNYKHDDVQSIIRSEYPDGLDAIFNATGGSSIARDIDLLANNGHLIWYGFAESNQAPDIESALQNAFMKSIKFELFNGGTHNQKDNIATIKSIENLILEGRIEMPIHNIYALEEGVNAHRDLESGNTIGKLVLQL</sequence>
<dbReference type="OrthoDB" id="9785812at2"/>
<evidence type="ECO:0000256" key="2">
    <source>
        <dbReference type="ARBA" id="ARBA00023002"/>
    </source>
</evidence>
<dbReference type="Pfam" id="PF08240">
    <property type="entry name" value="ADH_N"/>
    <property type="match status" value="1"/>
</dbReference>
<evidence type="ECO:0000256" key="1">
    <source>
        <dbReference type="ARBA" id="ARBA00022857"/>
    </source>
</evidence>
<dbReference type="InterPro" id="IPR013154">
    <property type="entry name" value="ADH-like_N"/>
</dbReference>
<dbReference type="Gene3D" id="3.40.50.720">
    <property type="entry name" value="NAD(P)-binding Rossmann-like Domain"/>
    <property type="match status" value="1"/>
</dbReference>
<dbReference type="SUPFAM" id="SSF51735">
    <property type="entry name" value="NAD(P)-binding Rossmann-fold domains"/>
    <property type="match status" value="1"/>
</dbReference>
<dbReference type="GeneID" id="28542348"/>
<dbReference type="InterPro" id="IPR020843">
    <property type="entry name" value="ER"/>
</dbReference>
<evidence type="ECO:0000313" key="5">
    <source>
        <dbReference type="Proteomes" id="UP000032427"/>
    </source>
</evidence>
<dbReference type="InterPro" id="IPR011032">
    <property type="entry name" value="GroES-like_sf"/>
</dbReference>
<dbReference type="CDD" id="cd05289">
    <property type="entry name" value="MDR_like_2"/>
    <property type="match status" value="1"/>
</dbReference>
<dbReference type="Gene3D" id="3.90.180.10">
    <property type="entry name" value="Medium-chain alcohol dehydrogenases, catalytic domain"/>
    <property type="match status" value="1"/>
</dbReference>
<protein>
    <submittedName>
        <fullName evidence="4">Putative zinc-containing alcohol dehydrogenase</fullName>
    </submittedName>
</protein>